<dbReference type="GO" id="GO:0003677">
    <property type="term" value="F:DNA binding"/>
    <property type="evidence" value="ECO:0007669"/>
    <property type="project" value="InterPro"/>
</dbReference>
<dbReference type="SUPFAM" id="SSF47413">
    <property type="entry name" value="lambda repressor-like DNA-binding domains"/>
    <property type="match status" value="1"/>
</dbReference>
<accession>A0A2S6EYZ8</accession>
<gene>
    <name evidence="1" type="ORF">C3928_06400</name>
</gene>
<dbReference type="RefSeq" id="WP_027226798.1">
    <property type="nucleotide sequence ID" value="NZ_CP017601.1"/>
</dbReference>
<dbReference type="SMART" id="SM00530">
    <property type="entry name" value="HTH_XRE"/>
    <property type="match status" value="1"/>
</dbReference>
<dbReference type="OrthoDB" id="6006530at2"/>
<dbReference type="AlphaFoldDB" id="A0A2S6EYZ8"/>
<dbReference type="InterPro" id="IPR010982">
    <property type="entry name" value="Lambda_DNA-bd_dom_sf"/>
</dbReference>
<reference evidence="1 2" key="1">
    <citation type="submission" date="2018-02" db="EMBL/GenBank/DDBJ databases">
        <title>Draft genome sequences of four Legionella pneumophila clinical strains isolated in Ontario.</title>
        <authorList>
            <person name="Fortuna A."/>
            <person name="Ramnarine R."/>
            <person name="Li A."/>
            <person name="Frantz C."/>
            <person name="Mallo G."/>
        </authorList>
    </citation>
    <scope>NUCLEOTIDE SEQUENCE [LARGE SCALE GENOMIC DNA]</scope>
    <source>
        <strain evidence="1 2">LG61</strain>
    </source>
</reference>
<comment type="caution">
    <text evidence="1">The sequence shown here is derived from an EMBL/GenBank/DDBJ whole genome shotgun (WGS) entry which is preliminary data.</text>
</comment>
<organism evidence="1 2">
    <name type="scientific">Legionella pneumophila</name>
    <dbReference type="NCBI Taxonomy" id="446"/>
    <lineage>
        <taxon>Bacteria</taxon>
        <taxon>Pseudomonadati</taxon>
        <taxon>Pseudomonadota</taxon>
        <taxon>Gammaproteobacteria</taxon>
        <taxon>Legionellales</taxon>
        <taxon>Legionellaceae</taxon>
        <taxon>Legionella</taxon>
    </lineage>
</organism>
<sequence>MSVSPLPKRLKKARLEAKLPQKRLGIAAGMDEFSASARMNHYEIGRHTPDYSMLKRIADVLNLLVAYFYTDSDELAELIKLFNGLNSIDRATVIKRFNDSLE</sequence>
<proteinExistence type="predicted"/>
<dbReference type="Gene3D" id="1.10.260.40">
    <property type="entry name" value="lambda repressor-like DNA-binding domains"/>
    <property type="match status" value="1"/>
</dbReference>
<dbReference type="CDD" id="cd00093">
    <property type="entry name" value="HTH_XRE"/>
    <property type="match status" value="1"/>
</dbReference>
<dbReference type="InterPro" id="IPR001387">
    <property type="entry name" value="Cro/C1-type_HTH"/>
</dbReference>
<dbReference type="EMBL" id="PQWY01000011">
    <property type="protein sequence ID" value="PPK30396.1"/>
    <property type="molecule type" value="Genomic_DNA"/>
</dbReference>
<dbReference type="PROSITE" id="PS50943">
    <property type="entry name" value="HTH_CROC1"/>
    <property type="match status" value="1"/>
</dbReference>
<protein>
    <submittedName>
        <fullName evidence="1">XRE family transcriptional regulator</fullName>
    </submittedName>
</protein>
<dbReference type="Proteomes" id="UP000239239">
    <property type="component" value="Unassembled WGS sequence"/>
</dbReference>
<evidence type="ECO:0000313" key="1">
    <source>
        <dbReference type="EMBL" id="PPK30396.1"/>
    </source>
</evidence>
<evidence type="ECO:0000313" key="2">
    <source>
        <dbReference type="Proteomes" id="UP000239239"/>
    </source>
</evidence>
<name>A0A2S6EYZ8_LEGPN</name>